<evidence type="ECO:0000256" key="1">
    <source>
        <dbReference type="SAM" id="MobiDB-lite"/>
    </source>
</evidence>
<sequence length="169" mass="18038">MGGFASHLANTTFCWLPPDSDLTSSSASRVRMRSWAIKPSTARFSSAALTTPSRAYWSRCTRVAFSRSDMPSTNPLLLRSSGTKPRPAAMASPGAATFNSLPSSSTRPAVRRLAPNSVFRMSLRPEPISPAMPSTSPARTSKPMPAIMFSSARFSTFSLTSPGAASRFG</sequence>
<gene>
    <name evidence="2" type="ORF">NCTC9695_04386</name>
</gene>
<name>A0A3S4HK14_CHRVL</name>
<dbReference type="AlphaFoldDB" id="A0A3S4HK14"/>
<evidence type="ECO:0000313" key="2">
    <source>
        <dbReference type="EMBL" id="VEB43918.1"/>
    </source>
</evidence>
<accession>A0A3S4HK14</accession>
<dbReference type="EMBL" id="LR134182">
    <property type="protein sequence ID" value="VEB43918.1"/>
    <property type="molecule type" value="Genomic_DNA"/>
</dbReference>
<feature type="region of interest" description="Disordered" evidence="1">
    <location>
        <begin position="124"/>
        <end position="143"/>
    </location>
</feature>
<feature type="compositionally biased region" description="Polar residues" evidence="1">
    <location>
        <begin position="97"/>
        <end position="107"/>
    </location>
</feature>
<dbReference type="Proteomes" id="UP000275777">
    <property type="component" value="Chromosome"/>
</dbReference>
<organism evidence="2 3">
    <name type="scientific">Chromobacterium violaceum</name>
    <dbReference type="NCBI Taxonomy" id="536"/>
    <lineage>
        <taxon>Bacteria</taxon>
        <taxon>Pseudomonadati</taxon>
        <taxon>Pseudomonadota</taxon>
        <taxon>Betaproteobacteria</taxon>
        <taxon>Neisseriales</taxon>
        <taxon>Chromobacteriaceae</taxon>
        <taxon>Chromobacterium</taxon>
    </lineage>
</organism>
<reference evidence="2 3" key="1">
    <citation type="submission" date="2018-12" db="EMBL/GenBank/DDBJ databases">
        <authorList>
            <consortium name="Pathogen Informatics"/>
        </authorList>
    </citation>
    <scope>NUCLEOTIDE SEQUENCE [LARGE SCALE GENOMIC DNA]</scope>
    <source>
        <strain evidence="2 3">NCTC9695</strain>
    </source>
</reference>
<evidence type="ECO:0000313" key="3">
    <source>
        <dbReference type="Proteomes" id="UP000275777"/>
    </source>
</evidence>
<protein>
    <submittedName>
        <fullName evidence="2">Uncharacterized protein</fullName>
    </submittedName>
</protein>
<feature type="compositionally biased region" description="Polar residues" evidence="1">
    <location>
        <begin position="74"/>
        <end position="83"/>
    </location>
</feature>
<proteinExistence type="predicted"/>
<feature type="region of interest" description="Disordered" evidence="1">
    <location>
        <begin position="74"/>
        <end position="108"/>
    </location>
</feature>